<feature type="non-terminal residue" evidence="1">
    <location>
        <position position="1"/>
    </location>
</feature>
<accession>A0A813HJT2</accession>
<keyword evidence="2" id="KW-1185">Reference proteome</keyword>
<dbReference type="Proteomes" id="UP000654075">
    <property type="component" value="Unassembled WGS sequence"/>
</dbReference>
<feature type="non-terminal residue" evidence="1">
    <location>
        <position position="139"/>
    </location>
</feature>
<evidence type="ECO:0000313" key="2">
    <source>
        <dbReference type="Proteomes" id="UP000654075"/>
    </source>
</evidence>
<proteinExistence type="predicted"/>
<dbReference type="EMBL" id="CAJNNV010031755">
    <property type="protein sequence ID" value="CAE8637710.1"/>
    <property type="molecule type" value="Genomic_DNA"/>
</dbReference>
<comment type="caution">
    <text evidence="1">The sequence shown here is derived from an EMBL/GenBank/DDBJ whole genome shotgun (WGS) entry which is preliminary data.</text>
</comment>
<sequence length="139" mass="14804">EREACPYWKAVGILSDHIELSCGGERKGLLDPQATESVALACCPEPYGRCEVSERVKGCDELTVPILTGAESAASVADSWIGKLQKARGALIAADSRCSVLAPEDPHATCKGENLAGRDDIYCEMMLFQTEQLGDGSEA</sequence>
<dbReference type="AlphaFoldDB" id="A0A813HJT2"/>
<reference evidence="1" key="1">
    <citation type="submission" date="2021-02" db="EMBL/GenBank/DDBJ databases">
        <authorList>
            <person name="Dougan E. K."/>
            <person name="Rhodes N."/>
            <person name="Thang M."/>
            <person name="Chan C."/>
        </authorList>
    </citation>
    <scope>NUCLEOTIDE SEQUENCE</scope>
</reference>
<protein>
    <submittedName>
        <fullName evidence="1">Uncharacterized protein</fullName>
    </submittedName>
</protein>
<gene>
    <name evidence="1" type="ORF">PGLA1383_LOCUS53040</name>
</gene>
<organism evidence="1 2">
    <name type="scientific">Polarella glacialis</name>
    <name type="common">Dinoflagellate</name>
    <dbReference type="NCBI Taxonomy" id="89957"/>
    <lineage>
        <taxon>Eukaryota</taxon>
        <taxon>Sar</taxon>
        <taxon>Alveolata</taxon>
        <taxon>Dinophyceae</taxon>
        <taxon>Suessiales</taxon>
        <taxon>Suessiaceae</taxon>
        <taxon>Polarella</taxon>
    </lineage>
</organism>
<dbReference type="OMA" id="KEERMAC"/>
<evidence type="ECO:0000313" key="1">
    <source>
        <dbReference type="EMBL" id="CAE8637710.1"/>
    </source>
</evidence>
<name>A0A813HJT2_POLGL</name>